<evidence type="ECO:0000313" key="1">
    <source>
        <dbReference type="EMBL" id="QEI08255.1"/>
    </source>
</evidence>
<sequence>MNANVHPLIHGYVARHGLPPETLRADGRATLVVDDRWRVHLQRADAGWLAITARLCALPPVGIARDDFMLHIGRMAGGMASKYASTCSIDPKEEGLWLQQSVRPDSHDIEVDEALAEFLNALSFWTSAVRRKS</sequence>
<dbReference type="Pfam" id="PF05932">
    <property type="entry name" value="CesT"/>
    <property type="match status" value="1"/>
</dbReference>
<reference evidence="1 2" key="1">
    <citation type="submission" date="2019-08" db="EMBL/GenBank/DDBJ databases">
        <title>Amphibian skin-associated Pigmentiphaga: genome sequence and occurrence across geography and hosts.</title>
        <authorList>
            <person name="Bletz M.C."/>
            <person name="Bunk B."/>
            <person name="Sproeer C."/>
            <person name="Biwer P."/>
            <person name="Reiter S."/>
            <person name="Rabemananjara F.C.E."/>
            <person name="Schulz S."/>
            <person name="Overmann J."/>
            <person name="Vences M."/>
        </authorList>
    </citation>
    <scope>NUCLEOTIDE SEQUENCE [LARGE SCALE GENOMIC DNA]</scope>
    <source>
        <strain evidence="1 2">Mada1488</strain>
    </source>
</reference>
<dbReference type="Gene3D" id="3.30.1460.10">
    <property type="match status" value="1"/>
</dbReference>
<dbReference type="EMBL" id="CP043046">
    <property type="protein sequence ID" value="QEI08255.1"/>
    <property type="molecule type" value="Genomic_DNA"/>
</dbReference>
<gene>
    <name evidence="1" type="ORF">FXN63_22265</name>
</gene>
<protein>
    <submittedName>
        <fullName evidence="1">Type III secretion system chaperone</fullName>
    </submittedName>
</protein>
<dbReference type="GO" id="GO:0030254">
    <property type="term" value="P:protein secretion by the type III secretion system"/>
    <property type="evidence" value="ECO:0007669"/>
    <property type="project" value="InterPro"/>
</dbReference>
<evidence type="ECO:0000313" key="2">
    <source>
        <dbReference type="Proteomes" id="UP000325161"/>
    </source>
</evidence>
<dbReference type="RefSeq" id="WP_148817655.1">
    <property type="nucleotide sequence ID" value="NZ_CP043046.1"/>
</dbReference>
<dbReference type="OrthoDB" id="8656441at2"/>
<dbReference type="Proteomes" id="UP000325161">
    <property type="component" value="Chromosome"/>
</dbReference>
<keyword evidence="2" id="KW-1185">Reference proteome</keyword>
<name>A0A5C0B1U9_9BURK</name>
<proteinExistence type="predicted"/>
<accession>A0A5C0B1U9</accession>
<dbReference type="InterPro" id="IPR010261">
    <property type="entry name" value="Tir_chaperone"/>
</dbReference>
<dbReference type="KEGG" id="pacr:FXN63_22265"/>
<dbReference type="AlphaFoldDB" id="A0A5C0B1U9"/>
<organism evidence="1 2">
    <name type="scientific">Pigmentiphaga aceris</name>
    <dbReference type="NCBI Taxonomy" id="1940612"/>
    <lineage>
        <taxon>Bacteria</taxon>
        <taxon>Pseudomonadati</taxon>
        <taxon>Pseudomonadota</taxon>
        <taxon>Betaproteobacteria</taxon>
        <taxon>Burkholderiales</taxon>
        <taxon>Alcaligenaceae</taxon>
        <taxon>Pigmentiphaga</taxon>
    </lineage>
</organism>
<dbReference type="SUPFAM" id="SSF69635">
    <property type="entry name" value="Type III secretory system chaperone-like"/>
    <property type="match status" value="1"/>
</dbReference>